<dbReference type="SUPFAM" id="SSF54427">
    <property type="entry name" value="NTF2-like"/>
    <property type="match status" value="1"/>
</dbReference>
<dbReference type="InterPro" id="IPR032710">
    <property type="entry name" value="NTF2-like_dom_sf"/>
</dbReference>
<accession>A0A5E4NJ00</accession>
<dbReference type="AlphaFoldDB" id="A0A5E4NJ00"/>
<sequence>MTYPLTLSKNAAYVGQKFIERYYDVLSSNPENAYQFYDKLGEYQTVHEDGKVVVARTWQEINSVLLNPTFANKLVVNSITSVPCGRSLDHLMITATGKQFTHVYFVEFRSELQLSYAIMASIYLRTESASDKPPKPVTTSAAPDYPIEKAANQKSTTILKVKKRVHFSDNIATYYEPSLGNVVDSTTKGQPIKLLECSPTRTKILSSKKSSPNTVTDNTRSNVDTKCSPKGILSSVPTSVEVASSHVPSVNTGTKNIQSIFAANYSPIRIIDSVPAPAEIESFRNPSPNNVKNQISSTAIRRKRKVREDGYYSVSTPNFQIFSTMSCPSSIIDPDKASRSTKKRPRNRIIEFL</sequence>
<keyword evidence="3" id="KW-1185">Reference proteome</keyword>
<dbReference type="Proteomes" id="UP000325440">
    <property type="component" value="Unassembled WGS sequence"/>
</dbReference>
<evidence type="ECO:0000313" key="2">
    <source>
        <dbReference type="EMBL" id="VVC43148.1"/>
    </source>
</evidence>
<name>A0A5E4NJ00_9HEMI</name>
<reference evidence="2 3" key="1">
    <citation type="submission" date="2019-08" db="EMBL/GenBank/DDBJ databases">
        <authorList>
            <person name="Alioto T."/>
            <person name="Alioto T."/>
            <person name="Gomez Garrido J."/>
        </authorList>
    </citation>
    <scope>NUCLEOTIDE SEQUENCE [LARGE SCALE GENOMIC DNA]</scope>
</reference>
<dbReference type="PROSITE" id="PS50177">
    <property type="entry name" value="NTF2_DOMAIN"/>
    <property type="match status" value="1"/>
</dbReference>
<dbReference type="Gene3D" id="3.10.450.50">
    <property type="match status" value="1"/>
</dbReference>
<dbReference type="InterPro" id="IPR018222">
    <property type="entry name" value="Nuclear_transport_factor_2_euk"/>
</dbReference>
<gene>
    <name evidence="2" type="ORF">CINCED_3A018726</name>
</gene>
<proteinExistence type="predicted"/>
<evidence type="ECO:0000313" key="3">
    <source>
        <dbReference type="Proteomes" id="UP000325440"/>
    </source>
</evidence>
<evidence type="ECO:0000259" key="1">
    <source>
        <dbReference type="PROSITE" id="PS50177"/>
    </source>
</evidence>
<protein>
    <submittedName>
        <fullName evidence="2">Nuclear transport factor 2, eukaryote,NTF2-like domain</fullName>
    </submittedName>
</protein>
<organism evidence="2 3">
    <name type="scientific">Cinara cedri</name>
    <dbReference type="NCBI Taxonomy" id="506608"/>
    <lineage>
        <taxon>Eukaryota</taxon>
        <taxon>Metazoa</taxon>
        <taxon>Ecdysozoa</taxon>
        <taxon>Arthropoda</taxon>
        <taxon>Hexapoda</taxon>
        <taxon>Insecta</taxon>
        <taxon>Pterygota</taxon>
        <taxon>Neoptera</taxon>
        <taxon>Paraneoptera</taxon>
        <taxon>Hemiptera</taxon>
        <taxon>Sternorrhyncha</taxon>
        <taxon>Aphidomorpha</taxon>
        <taxon>Aphidoidea</taxon>
        <taxon>Aphididae</taxon>
        <taxon>Lachninae</taxon>
        <taxon>Cinara</taxon>
    </lineage>
</organism>
<feature type="domain" description="NTF2" evidence="1">
    <location>
        <begin position="14"/>
        <end position="125"/>
    </location>
</feature>
<dbReference type="EMBL" id="CABPRJ010002367">
    <property type="protein sequence ID" value="VVC43148.1"/>
    <property type="molecule type" value="Genomic_DNA"/>
</dbReference>